<dbReference type="SMART" id="SM01326">
    <property type="entry name" value="PTEN_C2"/>
    <property type="match status" value="1"/>
</dbReference>
<dbReference type="PANTHER" id="PTHR12305">
    <property type="entry name" value="PHOSPHATASE WITH HOMOLOGY TO TENSIN"/>
    <property type="match status" value="1"/>
</dbReference>
<evidence type="ECO:0000313" key="11">
    <source>
        <dbReference type="Proteomes" id="UP001497525"/>
    </source>
</evidence>
<dbReference type="SUPFAM" id="SSF49562">
    <property type="entry name" value="C2 domain (Calcium/lipid-binding domain, CaLB)"/>
    <property type="match status" value="1"/>
</dbReference>
<protein>
    <recommendedName>
        <fullName evidence="12">Phosphatidylinositol-3,4,5-trisphosphate 3-phosphatase</fullName>
    </recommendedName>
</protein>
<feature type="transmembrane region" description="Helical" evidence="6">
    <location>
        <begin position="75"/>
        <end position="95"/>
    </location>
</feature>
<feature type="domain" description="Phosphatase tensin-type" evidence="8">
    <location>
        <begin position="143"/>
        <end position="337"/>
    </location>
</feature>
<evidence type="ECO:0000313" key="10">
    <source>
        <dbReference type="EMBL" id="CAL5137738.1"/>
    </source>
</evidence>
<sequence length="505" mass="58169">MSSQRIQRLTQHIVFRLFICILICVDLVVEGFAMVTNSRLLDGTAMLLTFLFLVEDLFVLFGLGFRAFFLNWVNVLDLTLVTICFVLAVITFSILHVRTRSIILLIGLRLLRLPRLIHAFRLFKAGNSRLIRAARRTVSENKRRYSDGQFDLDLSYITDSIIGMSFPSTGLMSLYRNPMSEVEHFLDLKYGSSYKVINLCHERGYSSFWFHGRTQRYYIKDHSVPRLSELLDITKSASQWLDCTKGHAGDPKSNNRVEGGSCNKRCIVIHCKGGKGRTGTVISSLLLYRGVCSSAEQALRFFGERRTDLGVGSKFQGVETPSQRRYVHYFARLKNHLNWKIPNVRLKLETIIIEGIQPRHRDDVMKWYVEVTSTQSPVAVEFLPHHHPLNSVHTFTLLNSRWSPELQSVTYHLFTGDADDCVATCQRNCWLEGDVQVKLREPKNRTTSCCSMRAGRTILSFWFHTGFVTDHRLLLQDDEFDERSSGRSSEMFTDHMRISVQFSRE</sequence>
<evidence type="ECO:0000256" key="1">
    <source>
        <dbReference type="ARBA" id="ARBA00004141"/>
    </source>
</evidence>
<keyword evidence="2 6" id="KW-0812">Transmembrane</keyword>
<dbReference type="GO" id="GO:0016020">
    <property type="term" value="C:membrane"/>
    <property type="evidence" value="ECO:0007669"/>
    <property type="project" value="UniProtKB-SubCell"/>
</dbReference>
<reference evidence="10" key="1">
    <citation type="submission" date="2024-06" db="EMBL/GenBank/DDBJ databases">
        <authorList>
            <person name="Liu X."/>
            <person name="Lenzi L."/>
            <person name="Haldenby T S."/>
            <person name="Uol C."/>
        </authorList>
    </citation>
    <scope>NUCLEOTIDE SEQUENCE</scope>
</reference>
<dbReference type="GO" id="GO:0005829">
    <property type="term" value="C:cytosol"/>
    <property type="evidence" value="ECO:0007669"/>
    <property type="project" value="TreeGrafter"/>
</dbReference>
<accession>A0AAV2TKA1</accession>
<keyword evidence="5 6" id="KW-0472">Membrane</keyword>
<dbReference type="Pfam" id="PF22784">
    <property type="entry name" value="PTP-SAK"/>
    <property type="match status" value="1"/>
</dbReference>
<dbReference type="InterPro" id="IPR051281">
    <property type="entry name" value="Dual-spec_lipid-protein_phosph"/>
</dbReference>
<gene>
    <name evidence="10" type="ORF">CDAUBV1_LOCUS12227</name>
</gene>
<comment type="subcellular location">
    <subcellularLocation>
        <location evidence="1">Membrane</location>
        <topology evidence="1">Multi-pass membrane protein</topology>
    </subcellularLocation>
</comment>
<dbReference type="Gene3D" id="1.20.120.350">
    <property type="entry name" value="Voltage-gated potassium channels. Chain C"/>
    <property type="match status" value="1"/>
</dbReference>
<dbReference type="EMBL" id="CAXLJL010000434">
    <property type="protein sequence ID" value="CAL5137738.1"/>
    <property type="molecule type" value="Genomic_DNA"/>
</dbReference>
<dbReference type="PROSITE" id="PS51182">
    <property type="entry name" value="C2_TENSIN"/>
    <property type="match status" value="1"/>
</dbReference>
<evidence type="ECO:0000259" key="9">
    <source>
        <dbReference type="PROSITE" id="PS51182"/>
    </source>
</evidence>
<dbReference type="Proteomes" id="UP001497525">
    <property type="component" value="Unassembled WGS sequence"/>
</dbReference>
<dbReference type="InterPro" id="IPR014020">
    <property type="entry name" value="Tensin_C2-dom"/>
</dbReference>
<dbReference type="Gene3D" id="2.60.40.1110">
    <property type="match status" value="1"/>
</dbReference>
<dbReference type="InterPro" id="IPR000387">
    <property type="entry name" value="Tyr_Pase_dom"/>
</dbReference>
<evidence type="ECO:0000256" key="2">
    <source>
        <dbReference type="ARBA" id="ARBA00022692"/>
    </source>
</evidence>
<keyword evidence="4 6" id="KW-1133">Transmembrane helix</keyword>
<evidence type="ECO:0008006" key="12">
    <source>
        <dbReference type="Google" id="ProtNLM"/>
    </source>
</evidence>
<feature type="domain" description="Tyrosine specific protein phosphatases" evidence="7">
    <location>
        <begin position="228"/>
        <end position="309"/>
    </location>
</feature>
<dbReference type="Gene3D" id="3.90.190.10">
    <property type="entry name" value="Protein tyrosine phosphatase superfamily"/>
    <property type="match status" value="1"/>
</dbReference>
<dbReference type="InterPro" id="IPR027359">
    <property type="entry name" value="Volt_channel_dom_sf"/>
</dbReference>
<evidence type="ECO:0000256" key="5">
    <source>
        <dbReference type="ARBA" id="ARBA00023136"/>
    </source>
</evidence>
<dbReference type="InterPro" id="IPR029021">
    <property type="entry name" value="Prot-tyrosine_phosphatase-like"/>
</dbReference>
<dbReference type="InterPro" id="IPR035892">
    <property type="entry name" value="C2_domain_sf"/>
</dbReference>
<evidence type="ECO:0000259" key="8">
    <source>
        <dbReference type="PROSITE" id="PS51181"/>
    </source>
</evidence>
<dbReference type="InterPro" id="IPR029023">
    <property type="entry name" value="Tensin_phosphatase"/>
</dbReference>
<dbReference type="GO" id="GO:0005216">
    <property type="term" value="F:monoatomic ion channel activity"/>
    <property type="evidence" value="ECO:0007669"/>
    <property type="project" value="InterPro"/>
</dbReference>
<dbReference type="SUPFAM" id="SSF52799">
    <property type="entry name" value="(Phosphotyrosine protein) phosphatases II"/>
    <property type="match status" value="1"/>
</dbReference>
<evidence type="ECO:0000256" key="6">
    <source>
        <dbReference type="SAM" id="Phobius"/>
    </source>
</evidence>
<dbReference type="PROSITE" id="PS50056">
    <property type="entry name" value="TYR_PHOSPHATASE_2"/>
    <property type="match status" value="1"/>
</dbReference>
<keyword evidence="3" id="KW-0378">Hydrolase</keyword>
<organism evidence="10 11">
    <name type="scientific">Calicophoron daubneyi</name>
    <name type="common">Rumen fluke</name>
    <name type="synonym">Paramphistomum daubneyi</name>
    <dbReference type="NCBI Taxonomy" id="300641"/>
    <lineage>
        <taxon>Eukaryota</taxon>
        <taxon>Metazoa</taxon>
        <taxon>Spiralia</taxon>
        <taxon>Lophotrochozoa</taxon>
        <taxon>Platyhelminthes</taxon>
        <taxon>Trematoda</taxon>
        <taxon>Digenea</taxon>
        <taxon>Plagiorchiida</taxon>
        <taxon>Pronocephalata</taxon>
        <taxon>Paramphistomoidea</taxon>
        <taxon>Paramphistomidae</taxon>
        <taxon>Calicophoron</taxon>
    </lineage>
</organism>
<evidence type="ECO:0000256" key="3">
    <source>
        <dbReference type="ARBA" id="ARBA00022801"/>
    </source>
</evidence>
<dbReference type="InterPro" id="IPR057023">
    <property type="entry name" value="PTP-SAK"/>
</dbReference>
<proteinExistence type="predicted"/>
<dbReference type="InterPro" id="IPR016130">
    <property type="entry name" value="Tyr_Pase_AS"/>
</dbReference>
<evidence type="ECO:0000259" key="7">
    <source>
        <dbReference type="PROSITE" id="PS50056"/>
    </source>
</evidence>
<evidence type="ECO:0000256" key="4">
    <source>
        <dbReference type="ARBA" id="ARBA00022989"/>
    </source>
</evidence>
<dbReference type="PANTHER" id="PTHR12305:SF60">
    <property type="entry name" value="PHOSPHATIDYLINOSITOL 3,4,5-TRISPHOSPHATE 3-PHOSPHATASE TPTE2-RELATED"/>
    <property type="match status" value="1"/>
</dbReference>
<feature type="transmembrane region" description="Helical" evidence="6">
    <location>
        <begin position="12"/>
        <end position="33"/>
    </location>
</feature>
<dbReference type="AlphaFoldDB" id="A0AAV2TKA1"/>
<dbReference type="GO" id="GO:0016314">
    <property type="term" value="F:phosphatidylinositol-3,4,5-trisphosphate 3-phosphatase activity"/>
    <property type="evidence" value="ECO:0007669"/>
    <property type="project" value="TreeGrafter"/>
</dbReference>
<feature type="transmembrane region" description="Helical" evidence="6">
    <location>
        <begin position="45"/>
        <end position="63"/>
    </location>
</feature>
<dbReference type="PROSITE" id="PS51181">
    <property type="entry name" value="PPASE_TENSIN"/>
    <property type="match status" value="1"/>
</dbReference>
<dbReference type="PROSITE" id="PS00383">
    <property type="entry name" value="TYR_PHOSPHATASE_1"/>
    <property type="match status" value="1"/>
</dbReference>
<dbReference type="Pfam" id="PF10409">
    <property type="entry name" value="PTEN_C2"/>
    <property type="match status" value="1"/>
</dbReference>
<feature type="domain" description="C2 tensin-type" evidence="9">
    <location>
        <begin position="343"/>
        <end position="505"/>
    </location>
</feature>
<comment type="caution">
    <text evidence="10">The sequence shown here is derived from an EMBL/GenBank/DDBJ whole genome shotgun (WGS) entry which is preliminary data.</text>
</comment>
<name>A0AAV2TKA1_CALDB</name>